<evidence type="ECO:0000313" key="2">
    <source>
        <dbReference type="EMBL" id="QDH83595.1"/>
    </source>
</evidence>
<sequence>MTDQVEDQNLEQTPPESAAPENTEGQQTPTDNSGEQQAAEQEVTQPDQSQEPDPVVEGTSDDDNSAADVSGEVNALGASLEGDLQQSDDSVSSDDPAADGASVQDAPTASAFAAGPVNPVPETNEHIPADSRFPSYFVPTQNATITPPDYEGGFTVCRDGLVELGVAVRYTNDDTTVLESNAANEVTIDRFGTNGEGWYVILSAYARHDNPVNQSKIITTVINAFEGEEIEHPSRGSTIEWVPATEQYRLGNYFIDPEDKQSAIFKLDFGTRRGRYVLGLTSEDRFTGQLMTASIIINAQ</sequence>
<dbReference type="RefSeq" id="YP_009903794.1">
    <property type="nucleotide sequence ID" value="NC_049849.1"/>
</dbReference>
<dbReference type="GeneID" id="56136070"/>
<dbReference type="EMBL" id="MN094788">
    <property type="protein sequence ID" value="QDH83595.1"/>
    <property type="molecule type" value="Genomic_DNA"/>
</dbReference>
<accession>A0A514CT00</accession>
<feature type="compositionally biased region" description="Polar residues" evidence="1">
    <location>
        <begin position="23"/>
        <end position="51"/>
    </location>
</feature>
<dbReference type="KEGG" id="vg:56136070"/>
<evidence type="ECO:0000256" key="1">
    <source>
        <dbReference type="SAM" id="MobiDB-lite"/>
    </source>
</evidence>
<evidence type="ECO:0000313" key="3">
    <source>
        <dbReference type="Proteomes" id="UP000320799"/>
    </source>
</evidence>
<name>A0A514CT00_9CAUD</name>
<organism evidence="2 3">
    <name type="scientific">Achromobacter phage Motura</name>
    <dbReference type="NCBI Taxonomy" id="2591403"/>
    <lineage>
        <taxon>Viruses</taxon>
        <taxon>Duplodnaviria</taxon>
        <taxon>Heunggongvirae</taxon>
        <taxon>Uroviricota</taxon>
        <taxon>Caudoviricetes</taxon>
        <taxon>Moturavirus</taxon>
        <taxon>Moturavirus motura</taxon>
    </lineage>
</organism>
<feature type="compositionally biased region" description="Low complexity" evidence="1">
    <location>
        <begin position="87"/>
        <end position="102"/>
    </location>
</feature>
<dbReference type="Proteomes" id="UP000320799">
    <property type="component" value="Segment"/>
</dbReference>
<keyword evidence="3" id="KW-1185">Reference proteome</keyword>
<reference evidence="2 3" key="1">
    <citation type="submission" date="2019-06" db="EMBL/GenBank/DDBJ databases">
        <authorList>
            <person name="Kincaid V.D."/>
            <person name="Fuller A."/>
            <person name="Hodges K."/>
            <person name="Bansal M."/>
            <person name="Essig J."/>
            <person name="Johnson A."/>
        </authorList>
    </citation>
    <scope>NUCLEOTIDE SEQUENCE [LARGE SCALE GENOMIC DNA]</scope>
</reference>
<feature type="region of interest" description="Disordered" evidence="1">
    <location>
        <begin position="1"/>
        <end position="133"/>
    </location>
</feature>
<protein>
    <submittedName>
        <fullName evidence="2">Uncharacterized protein</fullName>
    </submittedName>
</protein>
<proteinExistence type="predicted"/>